<dbReference type="AlphaFoldDB" id="A0AAE0D937"/>
<evidence type="ECO:0000313" key="1">
    <source>
        <dbReference type="EMBL" id="KAK2769117.1"/>
    </source>
</evidence>
<reference evidence="1" key="1">
    <citation type="submission" date="2023-02" db="EMBL/GenBank/DDBJ databases">
        <title>Colletotrichum kahawae CIFC_Que2 genome sequencing and assembly.</title>
        <authorList>
            <person name="Baroncelli R."/>
        </authorList>
    </citation>
    <scope>NUCLEOTIDE SEQUENCE</scope>
    <source>
        <strain evidence="1">CIFC_Que2</strain>
    </source>
</reference>
<comment type="caution">
    <text evidence="1">The sequence shown here is derived from an EMBL/GenBank/DDBJ whole genome shotgun (WGS) entry which is preliminary data.</text>
</comment>
<dbReference type="EMBL" id="VYYT01000112">
    <property type="protein sequence ID" value="KAK2769117.1"/>
    <property type="molecule type" value="Genomic_DNA"/>
</dbReference>
<protein>
    <submittedName>
        <fullName evidence="1">Uncharacterized protein</fullName>
    </submittedName>
</protein>
<dbReference type="Proteomes" id="UP001281614">
    <property type="component" value="Unassembled WGS sequence"/>
</dbReference>
<gene>
    <name evidence="1" type="ORF">CKAH01_00724</name>
</gene>
<accession>A0AAE0D937</accession>
<sequence>MTGRYSALVRLQKAQLISRPTGRETRPANVCHRNQQTPLEHKRIPQISMLRDGTWSRLRTF</sequence>
<name>A0AAE0D937_COLKA</name>
<evidence type="ECO:0000313" key="2">
    <source>
        <dbReference type="Proteomes" id="UP001281614"/>
    </source>
</evidence>
<keyword evidence="2" id="KW-1185">Reference proteome</keyword>
<organism evidence="1 2">
    <name type="scientific">Colletotrichum kahawae</name>
    <name type="common">Coffee berry disease fungus</name>
    <dbReference type="NCBI Taxonomy" id="34407"/>
    <lineage>
        <taxon>Eukaryota</taxon>
        <taxon>Fungi</taxon>
        <taxon>Dikarya</taxon>
        <taxon>Ascomycota</taxon>
        <taxon>Pezizomycotina</taxon>
        <taxon>Sordariomycetes</taxon>
        <taxon>Hypocreomycetidae</taxon>
        <taxon>Glomerellales</taxon>
        <taxon>Glomerellaceae</taxon>
        <taxon>Colletotrichum</taxon>
        <taxon>Colletotrichum gloeosporioides species complex</taxon>
    </lineage>
</organism>
<proteinExistence type="predicted"/>